<dbReference type="Proteomes" id="UP000676336">
    <property type="component" value="Unassembled WGS sequence"/>
</dbReference>
<evidence type="ECO:0000313" key="2">
    <source>
        <dbReference type="Proteomes" id="UP000676336"/>
    </source>
</evidence>
<comment type="caution">
    <text evidence="1">The sequence shown here is derived from an EMBL/GenBank/DDBJ whole genome shotgun (WGS) entry which is preliminary data.</text>
</comment>
<dbReference type="AlphaFoldDB" id="A0A8S3IL28"/>
<reference evidence="1" key="1">
    <citation type="submission" date="2021-02" db="EMBL/GenBank/DDBJ databases">
        <authorList>
            <person name="Nowell W R."/>
        </authorList>
    </citation>
    <scope>NUCLEOTIDE SEQUENCE</scope>
</reference>
<dbReference type="EMBL" id="CAJOBI010333838">
    <property type="protein sequence ID" value="CAF5202730.1"/>
    <property type="molecule type" value="Genomic_DNA"/>
</dbReference>
<accession>A0A8S3IL28</accession>
<name>A0A8S3IL28_9BILA</name>
<gene>
    <name evidence="1" type="ORF">SMN809_LOCUS76008</name>
</gene>
<evidence type="ECO:0000313" key="1">
    <source>
        <dbReference type="EMBL" id="CAF5202730.1"/>
    </source>
</evidence>
<protein>
    <submittedName>
        <fullName evidence="1">Uncharacterized protein</fullName>
    </submittedName>
</protein>
<organism evidence="1 2">
    <name type="scientific">Rotaria magnacalcarata</name>
    <dbReference type="NCBI Taxonomy" id="392030"/>
    <lineage>
        <taxon>Eukaryota</taxon>
        <taxon>Metazoa</taxon>
        <taxon>Spiralia</taxon>
        <taxon>Gnathifera</taxon>
        <taxon>Rotifera</taxon>
        <taxon>Eurotatoria</taxon>
        <taxon>Bdelloidea</taxon>
        <taxon>Philodinida</taxon>
        <taxon>Philodinidae</taxon>
        <taxon>Rotaria</taxon>
    </lineage>
</organism>
<feature type="non-terminal residue" evidence="1">
    <location>
        <position position="22"/>
    </location>
</feature>
<proteinExistence type="predicted"/>
<sequence>MYARILLIVFTSSAIAQNLNTF</sequence>